<organism evidence="1 2">
    <name type="scientific">Candidatus Woesebacteria bacterium GW2011_GWB1_45_5</name>
    <dbReference type="NCBI Taxonomy" id="1618581"/>
    <lineage>
        <taxon>Bacteria</taxon>
        <taxon>Candidatus Woeseibacteriota</taxon>
    </lineage>
</organism>
<dbReference type="EMBL" id="LCLA01000019">
    <property type="protein sequence ID" value="KKU10140.1"/>
    <property type="molecule type" value="Genomic_DNA"/>
</dbReference>
<reference evidence="1 2" key="1">
    <citation type="journal article" date="2015" name="Nature">
        <title>rRNA introns, odd ribosomes, and small enigmatic genomes across a large radiation of phyla.</title>
        <authorList>
            <person name="Brown C.T."/>
            <person name="Hug L.A."/>
            <person name="Thomas B.C."/>
            <person name="Sharon I."/>
            <person name="Castelle C.J."/>
            <person name="Singh A."/>
            <person name="Wilkins M.J."/>
            <person name="Williams K.H."/>
            <person name="Banfield J.F."/>
        </authorList>
    </citation>
    <scope>NUCLEOTIDE SEQUENCE [LARGE SCALE GENOMIC DNA]</scope>
</reference>
<protein>
    <recommendedName>
        <fullName evidence="3">OmpR/PhoB-type domain-containing protein</fullName>
    </recommendedName>
</protein>
<evidence type="ECO:0000313" key="2">
    <source>
        <dbReference type="Proteomes" id="UP000034329"/>
    </source>
</evidence>
<name>A0A0G1QNE6_9BACT</name>
<dbReference type="SUPFAM" id="SSF52540">
    <property type="entry name" value="P-loop containing nucleoside triphosphate hydrolases"/>
    <property type="match status" value="1"/>
</dbReference>
<evidence type="ECO:0008006" key="3">
    <source>
        <dbReference type="Google" id="ProtNLM"/>
    </source>
</evidence>
<accession>A0A0G1QNE6</accession>
<dbReference type="InterPro" id="IPR036388">
    <property type="entry name" value="WH-like_DNA-bd_sf"/>
</dbReference>
<dbReference type="Proteomes" id="UP000034329">
    <property type="component" value="Unassembled WGS sequence"/>
</dbReference>
<dbReference type="InterPro" id="IPR027417">
    <property type="entry name" value="P-loop_NTPase"/>
</dbReference>
<evidence type="ECO:0000313" key="1">
    <source>
        <dbReference type="EMBL" id="KKU10140.1"/>
    </source>
</evidence>
<dbReference type="AlphaFoldDB" id="A0A0G1QNE6"/>
<proteinExistence type="predicted"/>
<dbReference type="GO" id="GO:0003677">
    <property type="term" value="F:DNA binding"/>
    <property type="evidence" value="ECO:0007669"/>
    <property type="project" value="InterPro"/>
</dbReference>
<gene>
    <name evidence="1" type="ORF">UX13_C0019G0008</name>
</gene>
<dbReference type="Gene3D" id="1.10.10.10">
    <property type="entry name" value="Winged helix-like DNA-binding domain superfamily/Winged helix DNA-binding domain"/>
    <property type="match status" value="1"/>
</dbReference>
<dbReference type="GO" id="GO:0006355">
    <property type="term" value="P:regulation of DNA-templated transcription"/>
    <property type="evidence" value="ECO:0007669"/>
    <property type="project" value="InterPro"/>
</dbReference>
<comment type="caution">
    <text evidence="1">The sequence shown here is derived from an EMBL/GenBank/DDBJ whole genome shotgun (WGS) entry which is preliminary data.</text>
</comment>
<dbReference type="InterPro" id="IPR016032">
    <property type="entry name" value="Sig_transdc_resp-reg_C-effctor"/>
</dbReference>
<sequence length="346" mass="40297">MEDSYTSTLPQNYFNDLYLKVSNVLKHRGNICISVMYGFGNKTVFNFLTGQLEKNRLFDKIAVYDPTLDRVDPVKFVKSLISKNKDENILIVIRFFEQIKNKRNILEKLRNLQGQNLNNVSFLAISDHTPLLNPLDYSGKTTIFFSECVYLKPLTLNETKTMIKTITEYFGWKINKRDHQKIYKLSGGIGRIIKYICREISESATSAGQTDVFMKNMQISFELDYLTKILIAIPKNQLFLLGLTDKNNEIKSTLLRSYFKNYLSAEVIERYPNLSFTESRILSFLLEYENETISLEKIAEIIDMSTENFSLWALYKTISRLKNKTKKSFKIINVKNKGYLLEKLIC</sequence>
<dbReference type="SUPFAM" id="SSF46894">
    <property type="entry name" value="C-terminal effector domain of the bipartite response regulators"/>
    <property type="match status" value="1"/>
</dbReference>